<dbReference type="InterPro" id="IPR051021">
    <property type="entry name" value="Mito_Ser/Thr_phosphatase"/>
</dbReference>
<evidence type="ECO:0000256" key="2">
    <source>
        <dbReference type="SAM" id="MobiDB-lite"/>
    </source>
</evidence>
<dbReference type="Proteomes" id="UP000194664">
    <property type="component" value="Unassembled WGS sequence"/>
</dbReference>
<dbReference type="AlphaFoldDB" id="A0A251WZH2"/>
<accession>A0A251WZH2</accession>
<feature type="compositionally biased region" description="Basic and acidic residues" evidence="2">
    <location>
        <begin position="17"/>
        <end position="30"/>
    </location>
</feature>
<name>A0A251WZH2_9RHOB</name>
<dbReference type="Gene3D" id="3.40.50.1240">
    <property type="entry name" value="Phosphoglycerate mutase-like"/>
    <property type="match status" value="1"/>
</dbReference>
<dbReference type="SUPFAM" id="SSF53254">
    <property type="entry name" value="Phosphoglycerate mutase-like"/>
    <property type="match status" value="1"/>
</dbReference>
<dbReference type="InterPro" id="IPR013078">
    <property type="entry name" value="His_Pase_superF_clade-1"/>
</dbReference>
<dbReference type="EMBL" id="MSPP01000002">
    <property type="protein sequence ID" value="OUD09880.1"/>
    <property type="molecule type" value="Genomic_DNA"/>
</dbReference>
<dbReference type="PANTHER" id="PTHR20935:SF0">
    <property type="entry name" value="SERINE_THREONINE-PROTEIN PHOSPHATASE PGAM5, MITOCHONDRIAL"/>
    <property type="match status" value="1"/>
</dbReference>
<comment type="caution">
    <text evidence="3">The sequence shown here is derived from an EMBL/GenBank/DDBJ whole genome shotgun (WGS) entry which is preliminary data.</text>
</comment>
<evidence type="ECO:0000313" key="4">
    <source>
        <dbReference type="Proteomes" id="UP000194664"/>
    </source>
</evidence>
<protein>
    <submittedName>
        <fullName evidence="3">Histidine phosphatase family protein</fullName>
    </submittedName>
</protein>
<dbReference type="SMART" id="SM00855">
    <property type="entry name" value="PGAM"/>
    <property type="match status" value="1"/>
</dbReference>
<reference evidence="3 4" key="1">
    <citation type="submission" date="2016-12" db="EMBL/GenBank/DDBJ databases">
        <title>The draft genome sequence of HSLHS2.</title>
        <authorList>
            <person name="Hu D."/>
            <person name="Wang L."/>
            <person name="Shao Z."/>
        </authorList>
    </citation>
    <scope>NUCLEOTIDE SEQUENCE [LARGE SCALE GENOMIC DNA]</scope>
    <source>
        <strain evidence="3">MCCC 1A06712</strain>
    </source>
</reference>
<dbReference type="Pfam" id="PF00300">
    <property type="entry name" value="His_Phos_1"/>
    <property type="match status" value="1"/>
</dbReference>
<evidence type="ECO:0000256" key="1">
    <source>
        <dbReference type="ARBA" id="ARBA00022801"/>
    </source>
</evidence>
<dbReference type="GO" id="GO:0016787">
    <property type="term" value="F:hydrolase activity"/>
    <property type="evidence" value="ECO:0007669"/>
    <property type="project" value="UniProtKB-KW"/>
</dbReference>
<dbReference type="OrthoDB" id="280692at2"/>
<keyword evidence="4" id="KW-1185">Reference proteome</keyword>
<dbReference type="RefSeq" id="WP_086451220.1">
    <property type="nucleotide sequence ID" value="NZ_MSPP01000002.1"/>
</dbReference>
<feature type="region of interest" description="Disordered" evidence="2">
    <location>
        <begin position="8"/>
        <end position="30"/>
    </location>
</feature>
<dbReference type="CDD" id="cd07067">
    <property type="entry name" value="HP_PGM_like"/>
    <property type="match status" value="1"/>
</dbReference>
<dbReference type="InterPro" id="IPR029033">
    <property type="entry name" value="His_PPase_superfam"/>
</dbReference>
<organism evidence="3 4">
    <name type="scientific">Marivivens niveibacter</name>
    <dbReference type="NCBI Taxonomy" id="1930667"/>
    <lineage>
        <taxon>Bacteria</taxon>
        <taxon>Pseudomonadati</taxon>
        <taxon>Pseudomonadota</taxon>
        <taxon>Alphaproteobacteria</taxon>
        <taxon>Rhodobacterales</taxon>
        <taxon>Paracoccaceae</taxon>
        <taxon>Marivivens group</taxon>
        <taxon>Marivivens</taxon>
    </lineage>
</organism>
<gene>
    <name evidence="3" type="ORF">BVC71_08655</name>
</gene>
<dbReference type="PANTHER" id="PTHR20935">
    <property type="entry name" value="PHOSPHOGLYCERATE MUTASE-RELATED"/>
    <property type="match status" value="1"/>
</dbReference>
<keyword evidence="1" id="KW-0378">Hydrolase</keyword>
<evidence type="ECO:0000313" key="3">
    <source>
        <dbReference type="EMBL" id="OUD09880.1"/>
    </source>
</evidence>
<sequence>MGTITFVRHGQANSAAKTEEEYDRLSPKGHEQADTLGKWMRDQGQSFDLVLSGSLRRHRETAAGMGHSNPQIDDRLNEIDYFNLGKAMEDVHGMPIPEGDDFARHIPLVMEAWHRAEIMGNETFDAFETRISTVLDAALTPGRNVLCITSGGVIAMIIRHLLDLDPRRMAHVMIPIFNTSQHHVHVSPVGPILAGFNTIPHLEGSDREHLRTHF</sequence>
<proteinExistence type="predicted"/>